<dbReference type="HOGENOM" id="CLU_744245_0_0_1"/>
<evidence type="ECO:0000313" key="2">
    <source>
        <dbReference type="EMBL" id="RKP21027.1"/>
    </source>
</evidence>
<dbReference type="EMBL" id="KE560897">
    <property type="protein sequence ID" value="EPZ35017.1"/>
    <property type="molecule type" value="Genomic_DNA"/>
</dbReference>
<accession>A0A075AXP5</accession>
<proteinExistence type="predicted"/>
<reference evidence="2" key="3">
    <citation type="submission" date="2018-08" db="EMBL/GenBank/DDBJ databases">
        <title>Leveraging single-cell genomics to expand the Fungal Tree of Life.</title>
        <authorList>
            <consortium name="DOE Joint Genome Institute"/>
            <person name="Ahrendt S.R."/>
            <person name="Quandt C.A."/>
            <person name="Ciobanu D."/>
            <person name="Clum A."/>
            <person name="Salamov A."/>
            <person name="Andreopoulos B."/>
            <person name="Cheng J.-F."/>
            <person name="Woyke T."/>
            <person name="Pelin A."/>
            <person name="Henrissat B."/>
            <person name="Reynolds N."/>
            <person name="Benny G.L."/>
            <person name="Smith M.E."/>
            <person name="James T.Y."/>
            <person name="Grigoriev I.V."/>
        </authorList>
    </citation>
    <scope>NUCLEOTIDE SEQUENCE</scope>
    <source>
        <strain evidence="2">CSF55</strain>
    </source>
</reference>
<protein>
    <submittedName>
        <fullName evidence="1">Uncharacterized protein</fullName>
    </submittedName>
</protein>
<sequence length="372" mass="43638">MLGDLHDINNFDIATIKRLDKGEGKEIISNLALHDYEFYYLEHQNKRIFDPLSDIFASFDSIPACEFDEITREPLDMSKVITFHETFQRCKKLDPKATSQWLEEKRKSCKGPLCDLINAKTTHYTTKDIEQLNSVSHALSEFVELPNKNRLVRIFCATVREKISLSCERLLFKIEKNASKRRQLEIITPQLLESLDKGEKIEEALAFITKSILKLICDRKYEKLLVNLFLVYLSREKDATLCKYVVMAVKEMLEYKKFVPRLQVYYLNLISTFNEQFNTDPKRYFDEQSRSIKRGLNFNLYIGSTKEKSKNPNKIILGEDIDVLITDTSYIAIVRNWLDYHGFQSVKVLDLEYFTTEHEKLSIEEKSKIKSF</sequence>
<reference evidence="4" key="2">
    <citation type="journal article" date="2018" name="Nat. Microbiol.">
        <title>Leveraging single-cell genomics to expand the fungal tree of life.</title>
        <authorList>
            <person name="Ahrendt S.R."/>
            <person name="Quandt C.A."/>
            <person name="Ciobanu D."/>
            <person name="Clum A."/>
            <person name="Salamov A."/>
            <person name="Andreopoulos B."/>
            <person name="Cheng J.F."/>
            <person name="Woyke T."/>
            <person name="Pelin A."/>
            <person name="Henrissat B."/>
            <person name="Reynolds N.K."/>
            <person name="Benny G.L."/>
            <person name="Smith M.E."/>
            <person name="James T.Y."/>
            <person name="Grigoriev I.V."/>
        </authorList>
    </citation>
    <scope>NUCLEOTIDE SEQUENCE [LARGE SCALE GENOMIC DNA]</scope>
    <source>
        <strain evidence="4">CSF55</strain>
    </source>
</reference>
<dbReference type="EMBL" id="ML004996">
    <property type="protein sequence ID" value="RKP21027.1"/>
    <property type="molecule type" value="Genomic_DNA"/>
</dbReference>
<name>A0A075AXP5_ROZAC</name>
<dbReference type="AlphaFoldDB" id="A0A075AXP5"/>
<evidence type="ECO:0000313" key="1">
    <source>
        <dbReference type="EMBL" id="EPZ35017.1"/>
    </source>
</evidence>
<dbReference type="Proteomes" id="UP000030755">
    <property type="component" value="Unassembled WGS sequence"/>
</dbReference>
<gene>
    <name evidence="1" type="ORF">O9G_003203</name>
    <name evidence="2" type="ORF">ROZALSC1DRAFT_27526</name>
</gene>
<dbReference type="Proteomes" id="UP000281549">
    <property type="component" value="Unassembled WGS sequence"/>
</dbReference>
<reference evidence="1 3" key="1">
    <citation type="journal article" date="2013" name="Curr. Biol.">
        <title>Shared signatures of parasitism and phylogenomics unite Cryptomycota and microsporidia.</title>
        <authorList>
            <person name="James T.Y."/>
            <person name="Pelin A."/>
            <person name="Bonen L."/>
            <person name="Ahrendt S."/>
            <person name="Sain D."/>
            <person name="Corradi N."/>
            <person name="Stajich J.E."/>
        </authorList>
    </citation>
    <scope>NUCLEOTIDE SEQUENCE [LARGE SCALE GENOMIC DNA]</scope>
    <source>
        <strain evidence="1">CSF55</strain>
        <strain evidence="1">CSF55</strain>
    </source>
</reference>
<organism evidence="1 3">
    <name type="scientific">Rozella allomycis (strain CSF55)</name>
    <dbReference type="NCBI Taxonomy" id="988480"/>
    <lineage>
        <taxon>Eukaryota</taxon>
        <taxon>Fungi</taxon>
        <taxon>Fungi incertae sedis</taxon>
        <taxon>Cryptomycota</taxon>
        <taxon>Cryptomycota incertae sedis</taxon>
        <taxon>Rozella</taxon>
    </lineage>
</organism>
<evidence type="ECO:0000313" key="4">
    <source>
        <dbReference type="Proteomes" id="UP000281549"/>
    </source>
</evidence>
<evidence type="ECO:0000313" key="3">
    <source>
        <dbReference type="Proteomes" id="UP000030755"/>
    </source>
</evidence>
<keyword evidence="3" id="KW-1185">Reference proteome</keyword>